<organism evidence="7 8">
    <name type="scientific">Cronobacter condimenti 1330</name>
    <dbReference type="NCBI Taxonomy" id="1073999"/>
    <lineage>
        <taxon>Bacteria</taxon>
        <taxon>Pseudomonadati</taxon>
        <taxon>Pseudomonadota</taxon>
        <taxon>Gammaproteobacteria</taxon>
        <taxon>Enterobacterales</taxon>
        <taxon>Enterobacteriaceae</taxon>
        <taxon>Cronobacter</taxon>
    </lineage>
</organism>
<comment type="subcellular location">
    <subcellularLocation>
        <location evidence="1">Membrane</location>
        <topology evidence="1">Single-pass membrane protein</topology>
    </subcellularLocation>
</comment>
<evidence type="ECO:0008006" key="9">
    <source>
        <dbReference type="Google" id="ProtNLM"/>
    </source>
</evidence>
<keyword evidence="2" id="KW-0488">Methylation</keyword>
<dbReference type="NCBIfam" id="TIGR02532">
    <property type="entry name" value="IV_pilin_GFxxxE"/>
    <property type="match status" value="1"/>
</dbReference>
<dbReference type="PIRSF" id="PIRSF004525">
    <property type="entry name" value="Pilin_peptidase-dep_B_prd"/>
    <property type="match status" value="1"/>
</dbReference>
<evidence type="ECO:0000256" key="1">
    <source>
        <dbReference type="ARBA" id="ARBA00004167"/>
    </source>
</evidence>
<dbReference type="InterPro" id="IPR016419">
    <property type="entry name" value="Prepilin_Pept-dep_B_prd"/>
</dbReference>
<evidence type="ECO:0000256" key="6">
    <source>
        <dbReference type="SAM" id="Phobius"/>
    </source>
</evidence>
<keyword evidence="4 6" id="KW-1133">Transmembrane helix</keyword>
<feature type="transmembrane region" description="Helical" evidence="6">
    <location>
        <begin position="16"/>
        <end position="39"/>
    </location>
</feature>
<dbReference type="InterPro" id="IPR051621">
    <property type="entry name" value="T2SS_protein_J"/>
</dbReference>
<evidence type="ECO:0000256" key="2">
    <source>
        <dbReference type="ARBA" id="ARBA00022481"/>
    </source>
</evidence>
<evidence type="ECO:0000256" key="3">
    <source>
        <dbReference type="ARBA" id="ARBA00022692"/>
    </source>
</evidence>
<keyword evidence="3 6" id="KW-0812">Transmembrane</keyword>
<name>A0ABN4ID09_9ENTR</name>
<dbReference type="EMBL" id="CP012264">
    <property type="protein sequence ID" value="ALB63890.1"/>
    <property type="molecule type" value="Genomic_DNA"/>
</dbReference>
<gene>
    <name evidence="7" type="ORF">AFK62_15920</name>
</gene>
<dbReference type="Pfam" id="PF07963">
    <property type="entry name" value="N_methyl"/>
    <property type="match status" value="1"/>
</dbReference>
<evidence type="ECO:0000313" key="7">
    <source>
        <dbReference type="EMBL" id="ALB63890.1"/>
    </source>
</evidence>
<dbReference type="PANTHER" id="PTHR39583">
    <property type="entry name" value="TYPE II SECRETION SYSTEM PROTEIN J-RELATED"/>
    <property type="match status" value="1"/>
</dbReference>
<sequence>MSAGGRDIVHVKEKGFSLLEVLIALGISSVLLTGAARLLPALQLSILRQAQQTLLQEELWQLAFTVGKQIQRAGYCNGNCQGKALQLNSDGSCLLVQWDANSNGRYEGAPSAEAEQTGYRLRDGSLETQRGATSCEGKGWEKMTNPVMVRIDQFLVQEKRRPGFPPLVFVKLRATVLRYHGEPVTVQHNVSGFNL</sequence>
<dbReference type="PROSITE" id="PS00409">
    <property type="entry name" value="PROKAR_NTER_METHYL"/>
    <property type="match status" value="1"/>
</dbReference>
<reference evidence="7 8" key="2">
    <citation type="journal article" date="2016" name="Genome Announc.">
        <title>Fully Closed Genome Sequences of Five Type Strains of the Genus Cronobacter and One Cronobacter sakazakii Strain.</title>
        <authorList>
            <person name="Moine D."/>
            <person name="Kassam M."/>
            <person name="Baert L."/>
            <person name="Tang Y."/>
            <person name="Barretto C."/>
            <person name="Ngom Bru C."/>
            <person name="Klijn A."/>
            <person name="Descombes P."/>
        </authorList>
    </citation>
    <scope>NUCLEOTIDE SEQUENCE [LARGE SCALE GENOMIC DNA]</scope>
    <source>
        <strain evidence="7 8">LMG 26250</strain>
    </source>
</reference>
<proteinExistence type="predicted"/>
<dbReference type="Proteomes" id="UP000067320">
    <property type="component" value="Chromosome"/>
</dbReference>
<keyword evidence="8" id="KW-1185">Reference proteome</keyword>
<dbReference type="PANTHER" id="PTHR39583:SF3">
    <property type="entry name" value="PREPILIN PEPTIDASE-DEPENDENT PROTEIN B"/>
    <property type="match status" value="1"/>
</dbReference>
<dbReference type="InterPro" id="IPR012902">
    <property type="entry name" value="N_methyl_site"/>
</dbReference>
<evidence type="ECO:0000313" key="8">
    <source>
        <dbReference type="Proteomes" id="UP000067320"/>
    </source>
</evidence>
<evidence type="ECO:0000256" key="4">
    <source>
        <dbReference type="ARBA" id="ARBA00022989"/>
    </source>
</evidence>
<keyword evidence="5 6" id="KW-0472">Membrane</keyword>
<evidence type="ECO:0000256" key="5">
    <source>
        <dbReference type="ARBA" id="ARBA00023136"/>
    </source>
</evidence>
<reference evidence="8" key="1">
    <citation type="submission" date="2015-09" db="EMBL/GenBank/DDBJ databases">
        <title>Cronobacter genome sequencing and assembly.</title>
        <authorList>
            <person name="Descombes P."/>
            <person name="Baert L."/>
            <person name="Ngom-Bru C."/>
            <person name="Barretto C."/>
        </authorList>
    </citation>
    <scope>NUCLEOTIDE SEQUENCE [LARGE SCALE GENOMIC DNA]</scope>
    <source>
        <strain evidence="8">LMG 26250</strain>
    </source>
</reference>
<accession>A0ABN4ID09</accession>
<protein>
    <recommendedName>
        <fullName evidence="9">Prepilin peptidase dependent protein B</fullName>
    </recommendedName>
</protein>
<dbReference type="NCBIfam" id="NF007848">
    <property type="entry name" value="PRK10557.1"/>
    <property type="match status" value="1"/>
</dbReference>